<name>A0A3M7PAZ2_BRAPC</name>
<evidence type="ECO:0000313" key="3">
    <source>
        <dbReference type="Proteomes" id="UP000276133"/>
    </source>
</evidence>
<gene>
    <name evidence="2" type="ORF">BpHYR1_031483</name>
</gene>
<keyword evidence="3" id="KW-1185">Reference proteome</keyword>
<dbReference type="AlphaFoldDB" id="A0A3M7PAZ2"/>
<dbReference type="EMBL" id="REGN01012294">
    <property type="protein sequence ID" value="RMZ96222.1"/>
    <property type="molecule type" value="Genomic_DNA"/>
</dbReference>
<comment type="caution">
    <text evidence="2">The sequence shown here is derived from an EMBL/GenBank/DDBJ whole genome shotgun (WGS) entry which is preliminary data.</text>
</comment>
<feature type="region of interest" description="Disordered" evidence="1">
    <location>
        <begin position="1"/>
        <end position="23"/>
    </location>
</feature>
<evidence type="ECO:0000313" key="2">
    <source>
        <dbReference type="EMBL" id="RMZ96222.1"/>
    </source>
</evidence>
<evidence type="ECO:0000256" key="1">
    <source>
        <dbReference type="SAM" id="MobiDB-lite"/>
    </source>
</evidence>
<accession>A0A3M7PAZ2</accession>
<dbReference type="Proteomes" id="UP000276133">
    <property type="component" value="Unassembled WGS sequence"/>
</dbReference>
<proteinExistence type="predicted"/>
<organism evidence="2 3">
    <name type="scientific">Brachionus plicatilis</name>
    <name type="common">Marine rotifer</name>
    <name type="synonym">Brachionus muelleri</name>
    <dbReference type="NCBI Taxonomy" id="10195"/>
    <lineage>
        <taxon>Eukaryota</taxon>
        <taxon>Metazoa</taxon>
        <taxon>Spiralia</taxon>
        <taxon>Gnathifera</taxon>
        <taxon>Rotifera</taxon>
        <taxon>Eurotatoria</taxon>
        <taxon>Monogononta</taxon>
        <taxon>Pseudotrocha</taxon>
        <taxon>Ploima</taxon>
        <taxon>Brachionidae</taxon>
        <taxon>Brachionus</taxon>
    </lineage>
</organism>
<reference evidence="2 3" key="1">
    <citation type="journal article" date="2018" name="Sci. Rep.">
        <title>Genomic signatures of local adaptation to the degree of environmental predictability in rotifers.</title>
        <authorList>
            <person name="Franch-Gras L."/>
            <person name="Hahn C."/>
            <person name="Garcia-Roger E.M."/>
            <person name="Carmona M.J."/>
            <person name="Serra M."/>
            <person name="Gomez A."/>
        </authorList>
    </citation>
    <scope>NUCLEOTIDE SEQUENCE [LARGE SCALE GENOMIC DNA]</scope>
    <source>
        <strain evidence="2">HYR1</strain>
    </source>
</reference>
<sequence length="23" mass="2710">MRHYNNPFRSTLGRYAANSRAVQ</sequence>
<protein>
    <submittedName>
        <fullName evidence="2">Uncharacterized protein</fullName>
    </submittedName>
</protein>